<keyword evidence="7" id="KW-0408">Iron</keyword>
<dbReference type="GO" id="GO:0004096">
    <property type="term" value="F:catalase activity"/>
    <property type="evidence" value="ECO:0007669"/>
    <property type="project" value="UniProtKB-EC"/>
</dbReference>
<sequence length="92" mass="10044">ADHYSQARLFFLSQTAFEQTHIVSALVFELSKVDTEHVRQAVVGHLRHIDNDLAVRVAAGLAMDELPPAPPAKGPVIDHPLSPALQIIGKMK</sequence>
<dbReference type="EMBL" id="JZRB01000129">
    <property type="protein sequence ID" value="KJV24048.1"/>
    <property type="molecule type" value="Genomic_DNA"/>
</dbReference>
<feature type="domain" description="Catalase immune-responsive" evidence="9">
    <location>
        <begin position="2"/>
        <end position="61"/>
    </location>
</feature>
<evidence type="ECO:0000256" key="7">
    <source>
        <dbReference type="ARBA" id="ARBA00023004"/>
    </source>
</evidence>
<evidence type="ECO:0000256" key="2">
    <source>
        <dbReference type="ARBA" id="ARBA00012314"/>
    </source>
</evidence>
<feature type="non-terminal residue" evidence="10">
    <location>
        <position position="1"/>
    </location>
</feature>
<dbReference type="InterPro" id="IPR020835">
    <property type="entry name" value="Catalase_sf"/>
</dbReference>
<dbReference type="RefSeq" id="WP_045831511.1">
    <property type="nucleotide sequence ID" value="NZ_JZRB01000129.1"/>
</dbReference>
<evidence type="ECO:0000259" key="9">
    <source>
        <dbReference type="Pfam" id="PF06628"/>
    </source>
</evidence>
<evidence type="ECO:0000256" key="8">
    <source>
        <dbReference type="ARBA" id="ARBA00023324"/>
    </source>
</evidence>
<keyword evidence="11" id="KW-1185">Reference proteome</keyword>
<feature type="non-terminal residue" evidence="10">
    <location>
        <position position="92"/>
    </location>
</feature>
<dbReference type="InterPro" id="IPR024712">
    <property type="entry name" value="Catalase_clade2"/>
</dbReference>
<comment type="cofactor">
    <cofactor evidence="1">
        <name>heme</name>
        <dbReference type="ChEBI" id="CHEBI:30413"/>
    </cofactor>
</comment>
<evidence type="ECO:0000256" key="6">
    <source>
        <dbReference type="ARBA" id="ARBA00023002"/>
    </source>
</evidence>
<dbReference type="GO" id="GO:0006979">
    <property type="term" value="P:response to oxidative stress"/>
    <property type="evidence" value="ECO:0007669"/>
    <property type="project" value="InterPro"/>
</dbReference>
<evidence type="ECO:0000256" key="1">
    <source>
        <dbReference type="ARBA" id="ARBA00001971"/>
    </source>
</evidence>
<evidence type="ECO:0000313" key="11">
    <source>
        <dbReference type="Proteomes" id="UP000033651"/>
    </source>
</evidence>
<keyword evidence="3" id="KW-0575">Peroxidase</keyword>
<dbReference type="EC" id="1.11.1.6" evidence="2"/>
<dbReference type="PANTHER" id="PTHR42821:SF1">
    <property type="entry name" value="CATALASE-B"/>
    <property type="match status" value="1"/>
</dbReference>
<dbReference type="SUPFAM" id="SSF56634">
    <property type="entry name" value="Heme-dependent catalase-like"/>
    <property type="match status" value="1"/>
</dbReference>
<proteinExistence type="predicted"/>
<gene>
    <name evidence="10" type="ORF">VI08_20535</name>
</gene>
<dbReference type="Gene3D" id="1.20.1370.20">
    <property type="match status" value="1"/>
</dbReference>
<reference evidence="10 11" key="1">
    <citation type="submission" date="2015-03" db="EMBL/GenBank/DDBJ databases">
        <title>Draft genome sequence of Luteibacter yeojuensis strain SU11.</title>
        <authorList>
            <person name="Sulaiman J."/>
            <person name="Priya K."/>
            <person name="Chan K.-G."/>
        </authorList>
    </citation>
    <scope>NUCLEOTIDE SEQUENCE [LARGE SCALE GENOMIC DNA]</scope>
    <source>
        <strain evidence="10 11">SU11</strain>
    </source>
</reference>
<protein>
    <recommendedName>
        <fullName evidence="2">catalase</fullName>
        <ecNumber evidence="2">1.11.1.6</ecNumber>
    </recommendedName>
</protein>
<keyword evidence="6" id="KW-0560">Oxidoreductase</keyword>
<organism evidence="10 11">
    <name type="scientific">Luteibacter yeojuensis</name>
    <dbReference type="NCBI Taxonomy" id="345309"/>
    <lineage>
        <taxon>Bacteria</taxon>
        <taxon>Pseudomonadati</taxon>
        <taxon>Pseudomonadota</taxon>
        <taxon>Gammaproteobacteria</taxon>
        <taxon>Lysobacterales</taxon>
        <taxon>Rhodanobacteraceae</taxon>
        <taxon>Luteibacter</taxon>
    </lineage>
</organism>
<keyword evidence="4" id="KW-0349">Heme</keyword>
<dbReference type="AlphaFoldDB" id="A0A0F3JYN5"/>
<keyword evidence="8" id="KW-0376">Hydrogen peroxide</keyword>
<comment type="caution">
    <text evidence="10">The sequence shown here is derived from an EMBL/GenBank/DDBJ whole genome shotgun (WGS) entry which is preliminary data.</text>
</comment>
<evidence type="ECO:0000256" key="4">
    <source>
        <dbReference type="ARBA" id="ARBA00022617"/>
    </source>
</evidence>
<dbReference type="GO" id="GO:0042744">
    <property type="term" value="P:hydrogen peroxide catabolic process"/>
    <property type="evidence" value="ECO:0007669"/>
    <property type="project" value="UniProtKB-KW"/>
</dbReference>
<dbReference type="GO" id="GO:0046872">
    <property type="term" value="F:metal ion binding"/>
    <property type="evidence" value="ECO:0007669"/>
    <property type="project" value="UniProtKB-KW"/>
</dbReference>
<dbReference type="PANTHER" id="PTHR42821">
    <property type="entry name" value="CATALASE"/>
    <property type="match status" value="1"/>
</dbReference>
<dbReference type="InterPro" id="IPR010582">
    <property type="entry name" value="Catalase_immune_responsive"/>
</dbReference>
<dbReference type="Pfam" id="PF06628">
    <property type="entry name" value="Catalase-rel"/>
    <property type="match status" value="1"/>
</dbReference>
<evidence type="ECO:0000256" key="3">
    <source>
        <dbReference type="ARBA" id="ARBA00022559"/>
    </source>
</evidence>
<name>A0A0F3JYN5_9GAMM</name>
<dbReference type="InterPro" id="IPR043156">
    <property type="entry name" value="Catalase_clade2_helical"/>
</dbReference>
<dbReference type="Proteomes" id="UP000033651">
    <property type="component" value="Unassembled WGS sequence"/>
</dbReference>
<keyword evidence="5" id="KW-0479">Metal-binding</keyword>
<dbReference type="PATRIC" id="fig|345309.4.peg.428"/>
<dbReference type="GO" id="GO:0020037">
    <property type="term" value="F:heme binding"/>
    <property type="evidence" value="ECO:0007669"/>
    <property type="project" value="InterPro"/>
</dbReference>
<evidence type="ECO:0000313" key="10">
    <source>
        <dbReference type="EMBL" id="KJV24048.1"/>
    </source>
</evidence>
<dbReference type="GO" id="GO:0005829">
    <property type="term" value="C:cytosol"/>
    <property type="evidence" value="ECO:0007669"/>
    <property type="project" value="TreeGrafter"/>
</dbReference>
<accession>A0A0F3JYN5</accession>
<evidence type="ECO:0000256" key="5">
    <source>
        <dbReference type="ARBA" id="ARBA00022723"/>
    </source>
</evidence>